<evidence type="ECO:0000313" key="1">
    <source>
        <dbReference type="EMBL" id="CAH1429726.1"/>
    </source>
</evidence>
<accession>A0AAU9MRN7</accession>
<reference evidence="1 2" key="1">
    <citation type="submission" date="2022-01" db="EMBL/GenBank/DDBJ databases">
        <authorList>
            <person name="Xiong W."/>
            <person name="Schranz E."/>
        </authorList>
    </citation>
    <scope>NUCLEOTIDE SEQUENCE [LARGE SCALE GENOMIC DNA]</scope>
</reference>
<dbReference type="AlphaFoldDB" id="A0AAU9MRN7"/>
<dbReference type="EMBL" id="CAKMRJ010003046">
    <property type="protein sequence ID" value="CAH1429726.1"/>
    <property type="molecule type" value="Genomic_DNA"/>
</dbReference>
<protein>
    <submittedName>
        <fullName evidence="1">Uncharacterized protein</fullName>
    </submittedName>
</protein>
<name>A0AAU9MRN7_9ASTR</name>
<sequence>MDSMFQNASMVHVASKAGVGEVQYHVTLTTGVSGGFVFNGGEEKNTTGRWRLVVVGNSNNEPSVRQHEWWRNRRRGEEGGDFHWKQQQRHPAGVFLPIVRCHGV</sequence>
<gene>
    <name evidence="1" type="ORF">LVIROSA_LOCUS16564</name>
</gene>
<organism evidence="1 2">
    <name type="scientific">Lactuca virosa</name>
    <dbReference type="NCBI Taxonomy" id="75947"/>
    <lineage>
        <taxon>Eukaryota</taxon>
        <taxon>Viridiplantae</taxon>
        <taxon>Streptophyta</taxon>
        <taxon>Embryophyta</taxon>
        <taxon>Tracheophyta</taxon>
        <taxon>Spermatophyta</taxon>
        <taxon>Magnoliopsida</taxon>
        <taxon>eudicotyledons</taxon>
        <taxon>Gunneridae</taxon>
        <taxon>Pentapetalae</taxon>
        <taxon>asterids</taxon>
        <taxon>campanulids</taxon>
        <taxon>Asterales</taxon>
        <taxon>Asteraceae</taxon>
        <taxon>Cichorioideae</taxon>
        <taxon>Cichorieae</taxon>
        <taxon>Lactucinae</taxon>
        <taxon>Lactuca</taxon>
    </lineage>
</organism>
<keyword evidence="2" id="KW-1185">Reference proteome</keyword>
<comment type="caution">
    <text evidence="1">The sequence shown here is derived from an EMBL/GenBank/DDBJ whole genome shotgun (WGS) entry which is preliminary data.</text>
</comment>
<evidence type="ECO:0000313" key="2">
    <source>
        <dbReference type="Proteomes" id="UP001157418"/>
    </source>
</evidence>
<dbReference type="Proteomes" id="UP001157418">
    <property type="component" value="Unassembled WGS sequence"/>
</dbReference>
<proteinExistence type="predicted"/>